<accession>A0A4Y5ZNJ5</accession>
<gene>
    <name evidence="1" type="ORF">EIN43_06075</name>
</gene>
<dbReference type="Proteomes" id="UP000318237">
    <property type="component" value="Chromosome"/>
</dbReference>
<reference evidence="1 2" key="1">
    <citation type="submission" date="2019-06" db="EMBL/GenBank/DDBJ databases">
        <title>Whole genome sequencing of XDR Enterobacter.</title>
        <authorList>
            <person name="Gnana Soundari P."/>
            <person name="Vijayakumar R."/>
            <person name="Krishnan P."/>
        </authorList>
    </citation>
    <scope>NUCLEOTIDE SEQUENCE [LARGE SCALE GENOMIC DNA]</scope>
    <source>
        <strain evidence="1 2">C126</strain>
    </source>
</reference>
<evidence type="ECO:0000313" key="2">
    <source>
        <dbReference type="Proteomes" id="UP000318237"/>
    </source>
</evidence>
<organism evidence="1 2">
    <name type="scientific">Enterobacter hormaechei</name>
    <dbReference type="NCBI Taxonomy" id="158836"/>
    <lineage>
        <taxon>Bacteria</taxon>
        <taxon>Pseudomonadati</taxon>
        <taxon>Pseudomonadota</taxon>
        <taxon>Gammaproteobacteria</taxon>
        <taxon>Enterobacterales</taxon>
        <taxon>Enterobacteriaceae</taxon>
        <taxon>Enterobacter</taxon>
        <taxon>Enterobacter cloacae complex</taxon>
    </lineage>
</organism>
<dbReference type="AlphaFoldDB" id="A0A4Y5ZNJ5"/>
<proteinExistence type="predicted"/>
<name>A0A4Y5ZNJ5_9ENTR</name>
<protein>
    <submittedName>
        <fullName evidence="1">Uncharacterized protein</fullName>
    </submittedName>
</protein>
<dbReference type="EMBL" id="CP041054">
    <property type="protein sequence ID" value="QDE47280.1"/>
    <property type="molecule type" value="Genomic_DNA"/>
</dbReference>
<evidence type="ECO:0000313" key="1">
    <source>
        <dbReference type="EMBL" id="QDE47280.1"/>
    </source>
</evidence>
<sequence length="91" mass="10772">MSYMREYNSRSDVRSKKAIYDLERRGNPELREARLARARQLSRLERNKAVKELIRRARQGEDLGDALIKEIFSNLIKVKARRLLRTEVDKG</sequence>